<evidence type="ECO:0000256" key="10">
    <source>
        <dbReference type="ARBA" id="ARBA00022801"/>
    </source>
</evidence>
<dbReference type="Gene3D" id="2.40.70.10">
    <property type="entry name" value="Acid Proteases"/>
    <property type="match status" value="1"/>
</dbReference>
<keyword evidence="18" id="KW-0862">Zinc</keyword>
<dbReference type="PROSITE" id="PS50013">
    <property type="entry name" value="CHROMO_2"/>
    <property type="match status" value="1"/>
</dbReference>
<keyword evidence="8" id="KW-0064">Aspartyl protease</keyword>
<dbReference type="InterPro" id="IPR001584">
    <property type="entry name" value="Integrase_cat-core"/>
</dbReference>
<dbReference type="PROSITE" id="PS50158">
    <property type="entry name" value="ZF_CCHC"/>
    <property type="match status" value="1"/>
</dbReference>
<keyword evidence="6" id="KW-0540">Nuclease</keyword>
<keyword evidence="26" id="KW-1185">Reference proteome</keyword>
<keyword evidence="15" id="KW-0239">DNA-directed DNA polymerase</keyword>
<sequence>MAVDRPLPPFLPETESQFSEHAATHPSLWYAYFQSAYRYIDEHDNGQDKLANELVREQIRASETQEALQSARTEISQLRAVIDFQKSSYEEKETKFREELLLAKIEVERALHLAQPIVQTPPSLPADTRAKKSADPTPRTTPPTPAAPTESSQRSEKLPDPEKFTGDRKDLRRFVSQIHEKMFVNCDRFATPQSRISYVTSRLSGIPYSQILPYIKDGICQLPDYQNVLQILDNAYGDPNRVNNARADLFRFRQTNKDFAAFFAEFQRLGLEAEMTEESLSTLLEQAVSNEIKQMLVHSPPPTREYLKLAAHLQDLENRRRYYNQTPAIPNPRTLRPTTPPAARNEKTYAAAIKERSPDPMDLDRFKRNQRTDKETGNCFRCHKPGHQVKHCTEPDTRPSWKQFSDEQRRAEKRRANETTRTASPLSSRGRSPPQLPLARSPSPNTSEKGREVFRISATALRVPHKFDRSVSPKVQFTTTVNGSEISDYALLDTGCEAYGLIDLQWATEVGLPIQTLEKEVYMLPVDDQEGEREFALKYGTVCALRIGEHTEKNVVFRLTKLGGCPMILGYPWMEGHSVNLSPANATLLFDSPYCQSHCNVSLVPAKVKVYTRKVPRLATRRKNKLVDVCNISFRTASLYAAPKYQRKGYRLCYTTIEDLQSIFTSEEKADIEGQLPECLRDFSSVFSPKLADQLPPHRPYDHDIKLKEGAEPPFGPLYGMSRDELQALKEWLDENLKKGFIRPSSSPVASPVLFVKKPGGGLRLCVDYRAINELTVKDRYPLPLTTETLNNLSGMKYFTKIDIISAFNNVRMKEGQEYLTAFRTRFGLFESLVMPFGLTGAPGTFQRFINDTLREFLDQFCSAYLDDILIYSRTREEHEKHVRAVLQKLQDAGLYAKLSKCEFFQNETKFLGMIVGQNGIRMDPEKIQTIQNWPEPKNVTDVQSYLGFANFYRRFIRNFSKICQPLTALTRKDTPFAWTPACQKAFDDLKQAFVEGPILAPFDWTKEVIVETDASDYVSAGILSQYDNEGILRPIAFFSKKHSPAECNYEIYDKELLAIIRCFEEWRPELEGAEHPIKVLSDHKNLEYFTTTKQLNRRQARWSEFLSRFRFQITYRPGKQGQKPDSLTRRSDDLPKEGDERLQHQSQTILKRENLPAPRKQKRVSFSDQVTIYTLPTPEPQLYAFPIRTREQSPPRDAVSAVQIPEELQETIRQGYRTDETLCEIIDAIREGKSRYPTIQLAQCELREDLLFYRNRLYVPNNEELYDQVLRLCHETPAAGHPGRARTYQIVSRDYYWPGMSAYIRRWVQNCHVCSRIKPSRQRNRGLLQPLPTPDRAWDSISMDFITHLPKSEGFDAIFVVVDRLTKLRHYVPCLTTDGAEEIARLFVKNIFRLHGKPINIVSDRDAKFMSDFWKHLTRKLRITCSPSTAYHPQTDGQTERLNAVLEQHLRAYVSYLQDDWVEWLPLAEFSANSVFSETTGLSPFLATYGFQPLLGTEVLQHTTDAPASREAESFVADMKAITDFLKAETSLAQSRYEEAANRHRSASRKFSVGEEVWLDARNIKTLRPTKKLDWKNLGPFRILEVKPYTCRLDLPATMKLHPVFNNDLLTPAANNPHGYQRTPPPPPVIVDGVEEWEIEEIVDSKVDRRGRGGKERLRYVVKWKGYDVPTTEPADTIIEDVPHLVRNFHRRYPLKPAPRQMPV</sequence>
<name>A0A9P3CCN6_9PEZI</name>
<comment type="subunit">
    <text evidence="1">Component of the NuA4 histone acetyltransferase complex.</text>
</comment>
<dbReference type="OrthoDB" id="5599418at2759"/>
<evidence type="ECO:0000256" key="1">
    <source>
        <dbReference type="ARBA" id="ARBA00011353"/>
    </source>
</evidence>
<feature type="region of interest" description="Disordered" evidence="20">
    <location>
        <begin position="116"/>
        <end position="166"/>
    </location>
</feature>
<evidence type="ECO:0000313" key="25">
    <source>
        <dbReference type="EMBL" id="GIZ39171.1"/>
    </source>
</evidence>
<dbReference type="SMART" id="SM00298">
    <property type="entry name" value="CHROMO"/>
    <property type="match status" value="1"/>
</dbReference>
<dbReference type="InterPro" id="IPR001878">
    <property type="entry name" value="Znf_CCHC"/>
</dbReference>
<feature type="coiled-coil region" evidence="19">
    <location>
        <begin position="54"/>
        <end position="81"/>
    </location>
</feature>
<keyword evidence="4" id="KW-0808">Transferase</keyword>
<dbReference type="Gene3D" id="2.40.50.40">
    <property type="match status" value="1"/>
</dbReference>
<proteinExistence type="predicted"/>
<feature type="compositionally biased region" description="Low complexity" evidence="20">
    <location>
        <begin position="331"/>
        <end position="343"/>
    </location>
</feature>
<keyword evidence="17" id="KW-0233">DNA recombination</keyword>
<dbReference type="Pfam" id="PF16297">
    <property type="entry name" value="DUF4939"/>
    <property type="match status" value="1"/>
</dbReference>
<dbReference type="InterPro" id="IPR043128">
    <property type="entry name" value="Rev_trsase/Diguanyl_cyclase"/>
</dbReference>
<gene>
    <name evidence="25" type="ORF">CKM354_000256200</name>
</gene>
<dbReference type="CDD" id="cd00024">
    <property type="entry name" value="CD_CSD"/>
    <property type="match status" value="1"/>
</dbReference>
<dbReference type="SUPFAM" id="SSF53098">
    <property type="entry name" value="Ribonuclease H-like"/>
    <property type="match status" value="1"/>
</dbReference>
<dbReference type="GO" id="GO:0005634">
    <property type="term" value="C:nucleus"/>
    <property type="evidence" value="ECO:0007669"/>
    <property type="project" value="UniProtKB-ARBA"/>
</dbReference>
<dbReference type="InterPro" id="IPR043502">
    <property type="entry name" value="DNA/RNA_pol_sf"/>
</dbReference>
<evidence type="ECO:0000256" key="17">
    <source>
        <dbReference type="ARBA" id="ARBA00023172"/>
    </source>
</evidence>
<keyword evidence="7" id="KW-0479">Metal-binding</keyword>
<keyword evidence="12" id="KW-0694">RNA-binding</keyword>
<accession>A0A9P3CCN6</accession>
<dbReference type="GO" id="GO:0006508">
    <property type="term" value="P:proteolysis"/>
    <property type="evidence" value="ECO:0007669"/>
    <property type="project" value="UniProtKB-KW"/>
</dbReference>
<protein>
    <recommendedName>
        <fullName evidence="2">RNA-directed DNA polymerase</fullName>
        <ecNumber evidence="2">2.7.7.49</ecNumber>
    </recommendedName>
</protein>
<dbReference type="InterPro" id="IPR021109">
    <property type="entry name" value="Peptidase_aspartic_dom_sf"/>
</dbReference>
<feature type="compositionally biased region" description="Basic and acidic residues" evidence="20">
    <location>
        <begin position="1127"/>
        <end position="1144"/>
    </location>
</feature>
<feature type="compositionally biased region" description="Basic and acidic residues" evidence="20">
    <location>
        <begin position="391"/>
        <end position="418"/>
    </location>
</feature>
<keyword evidence="14" id="KW-0695">RNA-directed DNA polymerase</keyword>
<feature type="domain" description="Integrase catalytic" evidence="24">
    <location>
        <begin position="1329"/>
        <end position="1493"/>
    </location>
</feature>
<feature type="region of interest" description="Disordered" evidence="20">
    <location>
        <begin position="370"/>
        <end position="451"/>
    </location>
</feature>
<dbReference type="PROSITE" id="PS50994">
    <property type="entry name" value="INTEGRASE"/>
    <property type="match status" value="1"/>
</dbReference>
<feature type="domain" description="CCHC-type" evidence="22">
    <location>
        <begin position="379"/>
        <end position="394"/>
    </location>
</feature>
<dbReference type="InterPro" id="IPR012337">
    <property type="entry name" value="RNaseH-like_sf"/>
</dbReference>
<dbReference type="InterPro" id="IPR036397">
    <property type="entry name" value="RNaseH_sf"/>
</dbReference>
<dbReference type="GO" id="GO:0004190">
    <property type="term" value="F:aspartic-type endopeptidase activity"/>
    <property type="evidence" value="ECO:0007669"/>
    <property type="project" value="UniProtKB-KW"/>
</dbReference>
<dbReference type="GeneID" id="68288137"/>
<evidence type="ECO:0000313" key="26">
    <source>
        <dbReference type="Proteomes" id="UP000825890"/>
    </source>
</evidence>
<dbReference type="InterPro" id="IPR016197">
    <property type="entry name" value="Chromo-like_dom_sf"/>
</dbReference>
<evidence type="ECO:0000256" key="15">
    <source>
        <dbReference type="ARBA" id="ARBA00022932"/>
    </source>
</evidence>
<dbReference type="GO" id="GO:0006338">
    <property type="term" value="P:chromatin remodeling"/>
    <property type="evidence" value="ECO:0007669"/>
    <property type="project" value="UniProtKB-ARBA"/>
</dbReference>
<feature type="region of interest" description="Disordered" evidence="20">
    <location>
        <begin position="1118"/>
        <end position="1146"/>
    </location>
</feature>
<dbReference type="FunFam" id="3.30.70.270:FF:000063">
    <property type="entry name" value="Zinc knuckle domaincontaining protein"/>
    <property type="match status" value="1"/>
</dbReference>
<comment type="caution">
    <text evidence="25">The sequence shown here is derived from an EMBL/GenBank/DDBJ whole genome shotgun (WGS) entry which is preliminary data.</text>
</comment>
<dbReference type="PANTHER" id="PTHR37984">
    <property type="entry name" value="PROTEIN CBG26694"/>
    <property type="match status" value="1"/>
</dbReference>
<keyword evidence="9" id="KW-0255">Endonuclease</keyword>
<dbReference type="RefSeq" id="XP_044653658.1">
    <property type="nucleotide sequence ID" value="XM_044797723.1"/>
</dbReference>
<dbReference type="InterPro" id="IPR000477">
    <property type="entry name" value="RT_dom"/>
</dbReference>
<feature type="compositionally biased region" description="Basic residues" evidence="20">
    <location>
        <begin position="381"/>
        <end position="390"/>
    </location>
</feature>
<dbReference type="InterPro" id="IPR050951">
    <property type="entry name" value="Retrovirus_Pol_polyprotein"/>
</dbReference>
<evidence type="ECO:0000259" key="23">
    <source>
        <dbReference type="PROSITE" id="PS50878"/>
    </source>
</evidence>
<dbReference type="Pfam" id="PF17917">
    <property type="entry name" value="RT_RNaseH"/>
    <property type="match status" value="1"/>
</dbReference>
<evidence type="ECO:0000259" key="21">
    <source>
        <dbReference type="PROSITE" id="PS50013"/>
    </source>
</evidence>
<evidence type="ECO:0000256" key="6">
    <source>
        <dbReference type="ARBA" id="ARBA00022722"/>
    </source>
</evidence>
<dbReference type="CDD" id="cd00303">
    <property type="entry name" value="retropepsin_like"/>
    <property type="match status" value="1"/>
</dbReference>
<evidence type="ECO:0000256" key="13">
    <source>
        <dbReference type="ARBA" id="ARBA00022908"/>
    </source>
</evidence>
<dbReference type="Gene3D" id="3.30.70.270">
    <property type="match status" value="2"/>
</dbReference>
<evidence type="ECO:0000256" key="16">
    <source>
        <dbReference type="ARBA" id="ARBA00023125"/>
    </source>
</evidence>
<dbReference type="InterPro" id="IPR000953">
    <property type="entry name" value="Chromo/chromo_shadow_dom"/>
</dbReference>
<evidence type="ECO:0000256" key="2">
    <source>
        <dbReference type="ARBA" id="ARBA00012493"/>
    </source>
</evidence>
<dbReference type="InterPro" id="IPR032549">
    <property type="entry name" value="DUF4939"/>
</dbReference>
<evidence type="ECO:0000256" key="4">
    <source>
        <dbReference type="ARBA" id="ARBA00022679"/>
    </source>
</evidence>
<dbReference type="Proteomes" id="UP000825890">
    <property type="component" value="Unassembled WGS sequence"/>
</dbReference>
<keyword evidence="18" id="KW-0863">Zinc-finger</keyword>
<dbReference type="Pfam" id="PF24626">
    <property type="entry name" value="SH3_Tf2-1"/>
    <property type="match status" value="1"/>
</dbReference>
<evidence type="ECO:0000256" key="20">
    <source>
        <dbReference type="SAM" id="MobiDB-lite"/>
    </source>
</evidence>
<feature type="domain" description="Reverse transcriptase" evidence="23">
    <location>
        <begin position="737"/>
        <end position="916"/>
    </location>
</feature>
<keyword evidence="10" id="KW-0378">Hydrolase</keyword>
<feature type="domain" description="Chromo" evidence="21">
    <location>
        <begin position="1638"/>
        <end position="1702"/>
    </location>
</feature>
<dbReference type="PANTHER" id="PTHR37984:SF5">
    <property type="entry name" value="PROTEIN NYNRIN-LIKE"/>
    <property type="match status" value="1"/>
</dbReference>
<dbReference type="SUPFAM" id="SSF54160">
    <property type="entry name" value="Chromo domain-like"/>
    <property type="match status" value="1"/>
</dbReference>
<dbReference type="Gene3D" id="3.30.420.10">
    <property type="entry name" value="Ribonuclease H-like superfamily/Ribonuclease H"/>
    <property type="match status" value="1"/>
</dbReference>
<dbReference type="GO" id="GO:0015074">
    <property type="term" value="P:DNA integration"/>
    <property type="evidence" value="ECO:0007669"/>
    <property type="project" value="UniProtKB-KW"/>
</dbReference>
<dbReference type="GO" id="GO:0003887">
    <property type="term" value="F:DNA-directed DNA polymerase activity"/>
    <property type="evidence" value="ECO:0007669"/>
    <property type="project" value="UniProtKB-KW"/>
</dbReference>
<keyword evidence="16" id="KW-0238">DNA-binding</keyword>
<feature type="compositionally biased region" description="Polar residues" evidence="20">
    <location>
        <begin position="419"/>
        <end position="430"/>
    </location>
</feature>
<evidence type="ECO:0000256" key="11">
    <source>
        <dbReference type="ARBA" id="ARBA00022842"/>
    </source>
</evidence>
<dbReference type="GO" id="GO:0004519">
    <property type="term" value="F:endonuclease activity"/>
    <property type="evidence" value="ECO:0007669"/>
    <property type="project" value="UniProtKB-KW"/>
</dbReference>
<dbReference type="InterPro" id="IPR041373">
    <property type="entry name" value="RT_RNaseH"/>
</dbReference>
<evidence type="ECO:0000256" key="19">
    <source>
        <dbReference type="SAM" id="Coils"/>
    </source>
</evidence>
<dbReference type="Pfam" id="PF00078">
    <property type="entry name" value="RVT_1"/>
    <property type="match status" value="1"/>
</dbReference>
<evidence type="ECO:0000256" key="5">
    <source>
        <dbReference type="ARBA" id="ARBA00022695"/>
    </source>
</evidence>
<dbReference type="GO" id="GO:0003723">
    <property type="term" value="F:RNA binding"/>
    <property type="evidence" value="ECO:0007669"/>
    <property type="project" value="UniProtKB-KW"/>
</dbReference>
<keyword evidence="13" id="KW-0229">DNA integration</keyword>
<evidence type="ECO:0000259" key="22">
    <source>
        <dbReference type="PROSITE" id="PS50158"/>
    </source>
</evidence>
<dbReference type="CDD" id="cd01647">
    <property type="entry name" value="RT_LTR"/>
    <property type="match status" value="1"/>
</dbReference>
<keyword evidence="3" id="KW-0645">Protease</keyword>
<evidence type="ECO:0000256" key="18">
    <source>
        <dbReference type="PROSITE-ProRule" id="PRU00047"/>
    </source>
</evidence>
<dbReference type="FunFam" id="1.10.340.70:FF:000001">
    <property type="entry name" value="Retrovirus-related Pol polyprotein from transposon gypsy-like Protein"/>
    <property type="match status" value="1"/>
</dbReference>
<keyword evidence="11" id="KW-0460">Magnesium</keyword>
<evidence type="ECO:0000256" key="14">
    <source>
        <dbReference type="ARBA" id="ARBA00022918"/>
    </source>
</evidence>
<feature type="region of interest" description="Disordered" evidence="20">
    <location>
        <begin position="326"/>
        <end position="345"/>
    </location>
</feature>
<evidence type="ECO:0000256" key="12">
    <source>
        <dbReference type="ARBA" id="ARBA00022884"/>
    </source>
</evidence>
<dbReference type="PROSITE" id="PS50878">
    <property type="entry name" value="RT_POL"/>
    <property type="match status" value="1"/>
</dbReference>
<evidence type="ECO:0000256" key="9">
    <source>
        <dbReference type="ARBA" id="ARBA00022759"/>
    </source>
</evidence>
<dbReference type="InterPro" id="IPR041588">
    <property type="entry name" value="Integrase_H2C2"/>
</dbReference>
<dbReference type="InterPro" id="IPR056924">
    <property type="entry name" value="SH3_Tf2-1"/>
</dbReference>
<dbReference type="GO" id="GO:0003677">
    <property type="term" value="F:DNA binding"/>
    <property type="evidence" value="ECO:0007669"/>
    <property type="project" value="UniProtKB-KW"/>
</dbReference>
<dbReference type="GO" id="GO:0003964">
    <property type="term" value="F:RNA-directed DNA polymerase activity"/>
    <property type="evidence" value="ECO:0007669"/>
    <property type="project" value="UniProtKB-KW"/>
</dbReference>
<evidence type="ECO:0000259" key="24">
    <source>
        <dbReference type="PROSITE" id="PS50994"/>
    </source>
</evidence>
<dbReference type="Pfam" id="PF17921">
    <property type="entry name" value="Integrase_H2C2"/>
    <property type="match status" value="1"/>
</dbReference>
<evidence type="ECO:0000256" key="8">
    <source>
        <dbReference type="ARBA" id="ARBA00022750"/>
    </source>
</evidence>
<dbReference type="Gene3D" id="1.10.340.70">
    <property type="match status" value="1"/>
</dbReference>
<dbReference type="SUPFAM" id="SSF56672">
    <property type="entry name" value="DNA/RNA polymerases"/>
    <property type="match status" value="1"/>
</dbReference>
<keyword evidence="19" id="KW-0175">Coiled coil</keyword>
<reference evidence="25 26" key="1">
    <citation type="submission" date="2021-01" db="EMBL/GenBank/DDBJ databases">
        <title>Cercospora kikuchii MAFF 305040 whole genome shotgun sequence.</title>
        <authorList>
            <person name="Kashiwa T."/>
            <person name="Suzuki T."/>
        </authorList>
    </citation>
    <scope>NUCLEOTIDE SEQUENCE [LARGE SCALE GENOMIC DNA]</scope>
    <source>
        <strain evidence="25 26">MAFF 305040</strain>
    </source>
</reference>
<evidence type="ECO:0000256" key="7">
    <source>
        <dbReference type="ARBA" id="ARBA00022723"/>
    </source>
</evidence>
<dbReference type="GO" id="GO:0008270">
    <property type="term" value="F:zinc ion binding"/>
    <property type="evidence" value="ECO:0007669"/>
    <property type="project" value="UniProtKB-KW"/>
</dbReference>
<dbReference type="CDD" id="cd09274">
    <property type="entry name" value="RNase_HI_RT_Ty3"/>
    <property type="match status" value="1"/>
</dbReference>
<keyword evidence="5" id="KW-0548">Nucleotidyltransferase</keyword>
<organism evidence="25 26">
    <name type="scientific">Cercospora kikuchii</name>
    <dbReference type="NCBI Taxonomy" id="84275"/>
    <lineage>
        <taxon>Eukaryota</taxon>
        <taxon>Fungi</taxon>
        <taxon>Dikarya</taxon>
        <taxon>Ascomycota</taxon>
        <taxon>Pezizomycotina</taxon>
        <taxon>Dothideomycetes</taxon>
        <taxon>Dothideomycetidae</taxon>
        <taxon>Mycosphaerellales</taxon>
        <taxon>Mycosphaerellaceae</taxon>
        <taxon>Cercospora</taxon>
    </lineage>
</organism>
<dbReference type="EC" id="2.7.7.49" evidence="2"/>
<evidence type="ECO:0000256" key="3">
    <source>
        <dbReference type="ARBA" id="ARBA00022670"/>
    </source>
</evidence>
<feature type="compositionally biased region" description="Basic and acidic residues" evidence="20">
    <location>
        <begin position="153"/>
        <end position="166"/>
    </location>
</feature>
<dbReference type="EMBL" id="BOLY01000002">
    <property type="protein sequence ID" value="GIZ39171.1"/>
    <property type="molecule type" value="Genomic_DNA"/>
</dbReference>
<dbReference type="GO" id="GO:0006310">
    <property type="term" value="P:DNA recombination"/>
    <property type="evidence" value="ECO:0007669"/>
    <property type="project" value="UniProtKB-KW"/>
</dbReference>
<dbReference type="Gene3D" id="3.10.10.10">
    <property type="entry name" value="HIV Type 1 Reverse Transcriptase, subunit A, domain 1"/>
    <property type="match status" value="1"/>
</dbReference>